<feature type="transmembrane region" description="Helical" evidence="2">
    <location>
        <begin position="47"/>
        <end position="67"/>
    </location>
</feature>
<evidence type="ECO:0000256" key="1">
    <source>
        <dbReference type="SAM" id="MobiDB-lite"/>
    </source>
</evidence>
<feature type="transmembrane region" description="Helical" evidence="2">
    <location>
        <begin position="113"/>
        <end position="137"/>
    </location>
</feature>
<evidence type="ECO:0000313" key="3">
    <source>
        <dbReference type="EMBL" id="MFI2486971.1"/>
    </source>
</evidence>
<name>A0ABW7XHH8_9MICO</name>
<comment type="caution">
    <text evidence="3">The sequence shown here is derived from an EMBL/GenBank/DDBJ whole genome shotgun (WGS) entry which is preliminary data.</text>
</comment>
<keyword evidence="2" id="KW-0472">Membrane</keyword>
<gene>
    <name evidence="3" type="ORF">ACH47X_08685</name>
</gene>
<protein>
    <submittedName>
        <fullName evidence="3">Uncharacterized protein</fullName>
    </submittedName>
</protein>
<accession>A0ABW7XHH8</accession>
<evidence type="ECO:0000313" key="4">
    <source>
        <dbReference type="Proteomes" id="UP001611580"/>
    </source>
</evidence>
<keyword evidence="2" id="KW-0812">Transmembrane</keyword>
<feature type="transmembrane region" description="Helical" evidence="2">
    <location>
        <begin position="157"/>
        <end position="181"/>
    </location>
</feature>
<evidence type="ECO:0000256" key="2">
    <source>
        <dbReference type="SAM" id="Phobius"/>
    </source>
</evidence>
<keyword evidence="2" id="KW-1133">Transmembrane helix</keyword>
<organism evidence="3 4">
    <name type="scientific">Promicromonospora kroppenstedtii</name>
    <dbReference type="NCBI Taxonomy" id="440482"/>
    <lineage>
        <taxon>Bacteria</taxon>
        <taxon>Bacillati</taxon>
        <taxon>Actinomycetota</taxon>
        <taxon>Actinomycetes</taxon>
        <taxon>Micrococcales</taxon>
        <taxon>Promicromonosporaceae</taxon>
        <taxon>Promicromonospora</taxon>
    </lineage>
</organism>
<feature type="region of interest" description="Disordered" evidence="1">
    <location>
        <begin position="1"/>
        <end position="27"/>
    </location>
</feature>
<dbReference type="RefSeq" id="WP_397403333.1">
    <property type="nucleotide sequence ID" value="NZ_JBIRYI010000004.1"/>
</dbReference>
<sequence>MNTPTVATATSSLTAPPARTAPPAGEAGPGIRRLAHAVALLTVPSGLWRIALVLGLPVASTAVAIPLGERVQIVGLSLVAELLALLSLGLVQRWGEVLPDWLPVVGGRSVHRLAATAAAALGSIALTVIWTFAAVNLMNGTFGGNLDFLFPTLAQKVLLAVCYTPLLAWGPLLAVLTVAYYRRRPPR</sequence>
<dbReference type="EMBL" id="JBIRYI010000004">
    <property type="protein sequence ID" value="MFI2486971.1"/>
    <property type="molecule type" value="Genomic_DNA"/>
</dbReference>
<keyword evidence="4" id="KW-1185">Reference proteome</keyword>
<feature type="transmembrane region" description="Helical" evidence="2">
    <location>
        <begin position="73"/>
        <end position="92"/>
    </location>
</feature>
<dbReference type="Proteomes" id="UP001611580">
    <property type="component" value="Unassembled WGS sequence"/>
</dbReference>
<reference evidence="3 4" key="1">
    <citation type="submission" date="2024-10" db="EMBL/GenBank/DDBJ databases">
        <title>The Natural Products Discovery Center: Release of the First 8490 Sequenced Strains for Exploring Actinobacteria Biosynthetic Diversity.</title>
        <authorList>
            <person name="Kalkreuter E."/>
            <person name="Kautsar S.A."/>
            <person name="Yang D."/>
            <person name="Bader C.D."/>
            <person name="Teijaro C.N."/>
            <person name="Fluegel L."/>
            <person name="Davis C.M."/>
            <person name="Simpson J.R."/>
            <person name="Lauterbach L."/>
            <person name="Steele A.D."/>
            <person name="Gui C."/>
            <person name="Meng S."/>
            <person name="Li G."/>
            <person name="Viehrig K."/>
            <person name="Ye F."/>
            <person name="Su P."/>
            <person name="Kiefer A.F."/>
            <person name="Nichols A."/>
            <person name="Cepeda A.J."/>
            <person name="Yan W."/>
            <person name="Fan B."/>
            <person name="Jiang Y."/>
            <person name="Adhikari A."/>
            <person name="Zheng C.-J."/>
            <person name="Schuster L."/>
            <person name="Cowan T.M."/>
            <person name="Smanski M.J."/>
            <person name="Chevrette M.G."/>
            <person name="De Carvalho L.P.S."/>
            <person name="Shen B."/>
        </authorList>
    </citation>
    <scope>NUCLEOTIDE SEQUENCE [LARGE SCALE GENOMIC DNA]</scope>
    <source>
        <strain evidence="3 4">NPDC019481</strain>
    </source>
</reference>
<proteinExistence type="predicted"/>